<evidence type="ECO:0000313" key="3">
    <source>
        <dbReference type="Proteomes" id="UP000254879"/>
    </source>
</evidence>
<proteinExistence type="predicted"/>
<dbReference type="AlphaFoldDB" id="A0A378MFQ9"/>
<name>A0A378MFQ9_LISGR</name>
<dbReference type="Proteomes" id="UP000254879">
    <property type="component" value="Unassembled WGS sequence"/>
</dbReference>
<sequence>MKSNDIETHFVNISKNGEELGWINPEHLTTFLTENSKVKQVENVIQKYLKLNGQETKINSDKFVEFAESQLLDDIDEDLSKRDDYDVITAYLSEYLHKQTSTSTEIEPPEGEQTESSVDLDEDLIEEPIIDDENLITAETSEIKSPQVVQKNTQEVFEEEK</sequence>
<dbReference type="EMBL" id="UGPG01000001">
    <property type="protein sequence ID" value="STY44192.1"/>
    <property type="molecule type" value="Genomic_DNA"/>
</dbReference>
<organism evidence="2 3">
    <name type="scientific">Listeria grayi</name>
    <name type="common">Listeria murrayi</name>
    <dbReference type="NCBI Taxonomy" id="1641"/>
    <lineage>
        <taxon>Bacteria</taxon>
        <taxon>Bacillati</taxon>
        <taxon>Bacillota</taxon>
        <taxon>Bacilli</taxon>
        <taxon>Bacillales</taxon>
        <taxon>Listeriaceae</taxon>
        <taxon>Listeria</taxon>
    </lineage>
</organism>
<reference evidence="2 3" key="1">
    <citation type="submission" date="2018-06" db="EMBL/GenBank/DDBJ databases">
        <authorList>
            <consortium name="Pathogen Informatics"/>
            <person name="Doyle S."/>
        </authorList>
    </citation>
    <scope>NUCLEOTIDE SEQUENCE [LARGE SCALE GENOMIC DNA]</scope>
    <source>
        <strain evidence="3">NCTC 10815</strain>
    </source>
</reference>
<feature type="region of interest" description="Disordered" evidence="1">
    <location>
        <begin position="98"/>
        <end position="120"/>
    </location>
</feature>
<accession>A0A378MFQ9</accession>
<evidence type="ECO:0000256" key="1">
    <source>
        <dbReference type="SAM" id="MobiDB-lite"/>
    </source>
</evidence>
<gene>
    <name evidence="2" type="ORF">NCTC10815_01512</name>
</gene>
<evidence type="ECO:0000313" key="2">
    <source>
        <dbReference type="EMBL" id="STY44192.1"/>
    </source>
</evidence>
<feature type="compositionally biased region" description="Acidic residues" evidence="1">
    <location>
        <begin position="107"/>
        <end position="120"/>
    </location>
</feature>
<protein>
    <submittedName>
        <fullName evidence="2">Uncharacterized protein</fullName>
    </submittedName>
</protein>